<feature type="compositionally biased region" description="Basic and acidic residues" evidence="1">
    <location>
        <begin position="66"/>
        <end position="80"/>
    </location>
</feature>
<dbReference type="OrthoDB" id="10609858at2759"/>
<accession>A0A3M0JMR3</accession>
<feature type="compositionally biased region" description="Polar residues" evidence="1">
    <location>
        <begin position="81"/>
        <end position="97"/>
    </location>
</feature>
<feature type="region of interest" description="Disordered" evidence="1">
    <location>
        <begin position="55"/>
        <end position="125"/>
    </location>
</feature>
<keyword evidence="3" id="KW-1185">Reference proteome</keyword>
<protein>
    <submittedName>
        <fullName evidence="2">Uncharacterized protein</fullName>
    </submittedName>
</protein>
<name>A0A3M0JMR3_HIRRU</name>
<comment type="caution">
    <text evidence="2">The sequence shown here is derived from an EMBL/GenBank/DDBJ whole genome shotgun (WGS) entry which is preliminary data.</text>
</comment>
<reference evidence="2 3" key="1">
    <citation type="submission" date="2018-07" db="EMBL/GenBank/DDBJ databases">
        <title>A high quality draft genome assembly of the barn swallow (H. rustica rustica).</title>
        <authorList>
            <person name="Formenti G."/>
            <person name="Chiara M."/>
            <person name="Poveda L."/>
            <person name="Francoijs K.-J."/>
            <person name="Bonisoli-Alquati A."/>
            <person name="Canova L."/>
            <person name="Gianfranceschi L."/>
            <person name="Horner D.S."/>
            <person name="Saino N."/>
        </authorList>
    </citation>
    <scope>NUCLEOTIDE SEQUENCE [LARGE SCALE GENOMIC DNA]</scope>
    <source>
        <strain evidence="2">Chelidonia</strain>
        <tissue evidence="2">Blood</tissue>
    </source>
</reference>
<dbReference type="EMBL" id="QRBI01000179">
    <property type="protein sequence ID" value="RMB96126.1"/>
    <property type="molecule type" value="Genomic_DNA"/>
</dbReference>
<evidence type="ECO:0000313" key="3">
    <source>
        <dbReference type="Proteomes" id="UP000269221"/>
    </source>
</evidence>
<dbReference type="AlphaFoldDB" id="A0A3M0JMR3"/>
<feature type="compositionally biased region" description="Basic residues" evidence="1">
    <location>
        <begin position="102"/>
        <end position="113"/>
    </location>
</feature>
<evidence type="ECO:0000313" key="2">
    <source>
        <dbReference type="EMBL" id="RMB96126.1"/>
    </source>
</evidence>
<dbReference type="Proteomes" id="UP000269221">
    <property type="component" value="Unassembled WGS sequence"/>
</dbReference>
<gene>
    <name evidence="2" type="ORF">DUI87_27412</name>
</gene>
<proteinExistence type="predicted"/>
<organism evidence="2 3">
    <name type="scientific">Hirundo rustica rustica</name>
    <dbReference type="NCBI Taxonomy" id="333673"/>
    <lineage>
        <taxon>Eukaryota</taxon>
        <taxon>Metazoa</taxon>
        <taxon>Chordata</taxon>
        <taxon>Craniata</taxon>
        <taxon>Vertebrata</taxon>
        <taxon>Euteleostomi</taxon>
        <taxon>Archelosauria</taxon>
        <taxon>Archosauria</taxon>
        <taxon>Dinosauria</taxon>
        <taxon>Saurischia</taxon>
        <taxon>Theropoda</taxon>
        <taxon>Coelurosauria</taxon>
        <taxon>Aves</taxon>
        <taxon>Neognathae</taxon>
        <taxon>Neoaves</taxon>
        <taxon>Telluraves</taxon>
        <taxon>Australaves</taxon>
        <taxon>Passeriformes</taxon>
        <taxon>Sylvioidea</taxon>
        <taxon>Hirundinidae</taxon>
        <taxon>Hirundo</taxon>
    </lineage>
</organism>
<evidence type="ECO:0000256" key="1">
    <source>
        <dbReference type="SAM" id="MobiDB-lite"/>
    </source>
</evidence>
<sequence length="155" mass="18323">MNMEGLEHVQRRATRLVRGMEHKSCEEWLRDVVHPGKEEAQDFPFPNLGWMEEKAVRKRKMPQDSQTDKELRMETREDKSLQQNLVKEAVLSSSIAQEANREKKRQRSYRRKDSKPIPGCTEEDRPTLCQEKWTELQPEQHPWPALDHPHCGVIL</sequence>